<dbReference type="EMBL" id="QNRR01000015">
    <property type="protein sequence ID" value="RBP36886.1"/>
    <property type="molecule type" value="Genomic_DNA"/>
</dbReference>
<evidence type="ECO:0000313" key="6">
    <source>
        <dbReference type="Proteomes" id="UP000253426"/>
    </source>
</evidence>
<dbReference type="Pfam" id="PF00158">
    <property type="entry name" value="Sigma54_activat"/>
    <property type="match status" value="2"/>
</dbReference>
<reference evidence="5 6" key="1">
    <citation type="submission" date="2018-06" db="EMBL/GenBank/DDBJ databases">
        <title>Genomic Encyclopedia of Type Strains, Phase IV (KMG-IV): sequencing the most valuable type-strain genomes for metagenomic binning, comparative biology and taxonomic classification.</title>
        <authorList>
            <person name="Goeker M."/>
        </authorList>
    </citation>
    <scope>NUCLEOTIDE SEQUENCE [LARGE SCALE GENOMIC DNA]</scope>
    <source>
        <strain evidence="5 6">DSM 25532</strain>
    </source>
</reference>
<gene>
    <name evidence="5" type="ORF">DES53_11527</name>
</gene>
<accession>A0A366H6J9</accession>
<dbReference type="InterPro" id="IPR027417">
    <property type="entry name" value="P-loop_NTPase"/>
</dbReference>
<evidence type="ECO:0000256" key="2">
    <source>
        <dbReference type="ARBA" id="ARBA00022840"/>
    </source>
</evidence>
<dbReference type="GO" id="GO:0006355">
    <property type="term" value="P:regulation of DNA-templated transcription"/>
    <property type="evidence" value="ECO:0007669"/>
    <property type="project" value="InterPro"/>
</dbReference>
<feature type="domain" description="Sigma-54 factor interaction" evidence="4">
    <location>
        <begin position="525"/>
        <end position="629"/>
    </location>
</feature>
<dbReference type="PANTHER" id="PTHR32071">
    <property type="entry name" value="TRANSCRIPTIONAL REGULATORY PROTEIN"/>
    <property type="match status" value="1"/>
</dbReference>
<dbReference type="GO" id="GO:0005524">
    <property type="term" value="F:ATP binding"/>
    <property type="evidence" value="ECO:0007669"/>
    <property type="project" value="UniProtKB-KW"/>
</dbReference>
<dbReference type="RefSeq" id="WP_113961670.1">
    <property type="nucleotide sequence ID" value="NZ_QNRR01000015.1"/>
</dbReference>
<organism evidence="5 6">
    <name type="scientific">Roseimicrobium gellanilyticum</name>
    <dbReference type="NCBI Taxonomy" id="748857"/>
    <lineage>
        <taxon>Bacteria</taxon>
        <taxon>Pseudomonadati</taxon>
        <taxon>Verrucomicrobiota</taxon>
        <taxon>Verrucomicrobiia</taxon>
        <taxon>Verrucomicrobiales</taxon>
        <taxon>Verrucomicrobiaceae</taxon>
        <taxon>Roseimicrobium</taxon>
    </lineage>
</organism>
<name>A0A366H6J9_9BACT</name>
<dbReference type="PROSITE" id="PS50045">
    <property type="entry name" value="SIGMA54_INTERACT_4"/>
    <property type="match status" value="1"/>
</dbReference>
<feature type="region of interest" description="Disordered" evidence="3">
    <location>
        <begin position="731"/>
        <end position="757"/>
    </location>
</feature>
<dbReference type="InterPro" id="IPR025662">
    <property type="entry name" value="Sigma_54_int_dom_ATP-bd_1"/>
</dbReference>
<comment type="caution">
    <text evidence="5">The sequence shown here is derived from an EMBL/GenBank/DDBJ whole genome shotgun (WGS) entry which is preliminary data.</text>
</comment>
<evidence type="ECO:0000256" key="3">
    <source>
        <dbReference type="SAM" id="MobiDB-lite"/>
    </source>
</evidence>
<dbReference type="Proteomes" id="UP000253426">
    <property type="component" value="Unassembled WGS sequence"/>
</dbReference>
<proteinExistence type="predicted"/>
<keyword evidence="6" id="KW-1185">Reference proteome</keyword>
<sequence length="879" mass="97549">MSSKVPFRILIVDDDIYNQVKESEKWISGAGSLAAQHCQFVDELLPVEGVEIMLAHDAALRKLFLLTPAGRRVVGRCCKQCPIEEKANEDKPGKNKRCAKPECLAHRACEYPEQWLGQFHVIVLDMKGIGSLRSEKENQLHSAITSHLGWIRETPEKVDIKSLLADKKIQGVMFYHRYLEHLTSARAVIVLTQQDYTNVGKKGTPAPIRELLEPFCQDENHLFKEVNLLPAHIPWTVKHGKTGGAGIRIARLIHSLHEDFASGYEMLTNRGQIEFAAVTDHPVLILGESGTGKEYVARAIRRAWEREKHAMSSSRRGYAGLEQEAEAAVESVVDGKYDANDGDAEVDGDGADEHQLGHAVLNCGCITEADARAYLYGAVRGSSAGALSHLPGIILQACGCKVLGYDKPDKRRKLSLEKALLNARDAAREISDFTAKMDPAMASVKVKRVMETIQDLLHPKQVYGMLSDPQSYHSLPQLLVDVETHLQNLMDGTDVAEQFKQKLLMHFTGRLIENPKSSNRFDLCFTKEAGVLGTLFLDELADLPPLAQSLLLRFLESGTQEIEPLGYPGRITGVRVRVVAATSDKEVAKMAGVENLKERAGERPRPYSVRYDLLQRLRWHTIRVEPVNQHNVEATIHAMTYNADQEMREELSATSEVGGNGGNGLVWDEGAVAALKKRALERAESVYFNHRRELRRIITMTTHHVGKGRLRGLRGFEDGRVTEESVSRFLTAPSPMRPSPVEHQTFVQPHSQQPDKELRPEELQLRADIEAILPNLSKGWKHLDLRNAIKAVPGSALQIGALLQAAAGLGAAESGYCGRESPDRIDEAPRYGIAYAVSLGEASWGTLRTQLRKVGVRFDASGEKDSHTGVHIKQPRAKE</sequence>
<evidence type="ECO:0000259" key="4">
    <source>
        <dbReference type="PROSITE" id="PS50045"/>
    </source>
</evidence>
<keyword evidence="2" id="KW-0067">ATP-binding</keyword>
<dbReference type="PROSITE" id="PS00675">
    <property type="entry name" value="SIGMA54_INTERACT_1"/>
    <property type="match status" value="1"/>
</dbReference>
<evidence type="ECO:0000313" key="5">
    <source>
        <dbReference type="EMBL" id="RBP36886.1"/>
    </source>
</evidence>
<keyword evidence="1" id="KW-0547">Nucleotide-binding</keyword>
<protein>
    <submittedName>
        <fullName evidence="5">Sigma-54 interacting transcriptional regulator</fullName>
    </submittedName>
</protein>
<evidence type="ECO:0000256" key="1">
    <source>
        <dbReference type="ARBA" id="ARBA00022741"/>
    </source>
</evidence>
<dbReference type="SUPFAM" id="SSF52540">
    <property type="entry name" value="P-loop containing nucleoside triphosphate hydrolases"/>
    <property type="match status" value="2"/>
</dbReference>
<dbReference type="InterPro" id="IPR002078">
    <property type="entry name" value="Sigma_54_int"/>
</dbReference>
<dbReference type="Gene3D" id="3.40.50.300">
    <property type="entry name" value="P-loop containing nucleotide triphosphate hydrolases"/>
    <property type="match status" value="2"/>
</dbReference>
<dbReference type="AlphaFoldDB" id="A0A366H6J9"/>